<proteinExistence type="predicted"/>
<dbReference type="GeneID" id="94834306"/>
<evidence type="ECO:0000313" key="2">
    <source>
        <dbReference type="EMBL" id="OHT12643.1"/>
    </source>
</evidence>
<dbReference type="EMBL" id="MLAK01000559">
    <property type="protein sequence ID" value="OHT12643.1"/>
    <property type="molecule type" value="Genomic_DNA"/>
</dbReference>
<dbReference type="Proteomes" id="UP000179807">
    <property type="component" value="Unassembled WGS sequence"/>
</dbReference>
<dbReference type="RefSeq" id="XP_068365779.1">
    <property type="nucleotide sequence ID" value="XM_068499602.1"/>
</dbReference>
<comment type="caution">
    <text evidence="2">The sequence shown here is derived from an EMBL/GenBank/DDBJ whole genome shotgun (WGS) entry which is preliminary data.</text>
</comment>
<keyword evidence="3" id="KW-1185">Reference proteome</keyword>
<dbReference type="VEuPathDB" id="TrichDB:TRFO_17464"/>
<dbReference type="AlphaFoldDB" id="A0A1J4KN34"/>
<evidence type="ECO:0008006" key="4">
    <source>
        <dbReference type="Google" id="ProtNLM"/>
    </source>
</evidence>
<feature type="transmembrane region" description="Helical" evidence="1">
    <location>
        <begin position="358"/>
        <end position="382"/>
    </location>
</feature>
<keyword evidence="1" id="KW-1133">Transmembrane helix</keyword>
<accession>A0A1J4KN34</accession>
<reference evidence="2" key="1">
    <citation type="submission" date="2016-10" db="EMBL/GenBank/DDBJ databases">
        <authorList>
            <person name="Benchimol M."/>
            <person name="Almeida L.G."/>
            <person name="Vasconcelos A.T."/>
            <person name="Perreira-Neves A."/>
            <person name="Rosa I.A."/>
            <person name="Tasca T."/>
            <person name="Bogo M.R."/>
            <person name="de Souza W."/>
        </authorList>
    </citation>
    <scope>NUCLEOTIDE SEQUENCE [LARGE SCALE GENOMIC DNA]</scope>
    <source>
        <strain evidence="2">K</strain>
    </source>
</reference>
<evidence type="ECO:0000256" key="1">
    <source>
        <dbReference type="SAM" id="Phobius"/>
    </source>
</evidence>
<protein>
    <recommendedName>
        <fullName evidence="4">Transmembrane protein</fullName>
    </recommendedName>
</protein>
<keyword evidence="1" id="KW-0472">Membrane</keyword>
<gene>
    <name evidence="2" type="ORF">TRFO_17464</name>
</gene>
<evidence type="ECO:0000313" key="3">
    <source>
        <dbReference type="Proteomes" id="UP000179807"/>
    </source>
</evidence>
<organism evidence="2 3">
    <name type="scientific">Tritrichomonas foetus</name>
    <dbReference type="NCBI Taxonomy" id="1144522"/>
    <lineage>
        <taxon>Eukaryota</taxon>
        <taxon>Metamonada</taxon>
        <taxon>Parabasalia</taxon>
        <taxon>Tritrichomonadida</taxon>
        <taxon>Tritrichomonadidae</taxon>
        <taxon>Tritrichomonas</taxon>
    </lineage>
</organism>
<sequence length="402" mass="46018">MIRFFHQNLVFVDHLYIEIIKYFCPNKHLNKCNRNYCASSIRIFLLRMIFSILNFFSLFKKPNRNEIIYSTEYFYSTQNISNSMTIQYQNDFFINIGQILTHSGGIVCLSHGNIAVLDSFFVQCKSFNQGGAIEVFDSQLKIFNTVFDRCFLFNEQSTPGGISIYFSGFSYHFDFNLSTVKSFNSNAGQSELVIHANLANFDSLNYVSSINMGNSFLNGVANTINIVNSNLSNVNYPESSASFIFSEQFPEFEFSLSVKNCFFQNLKTQDNNASVFVVYGICDCVLETVSFVDCGLYSISLHDSKSKLTMNDFCFSNNRDEGITGEFVSNFFSGTFNDNFCDRNRILSFQELWSIKHTIILCSVFGIFAIVFIAAFILHILLMQQFRETFHGWQKNDAEGSD</sequence>
<name>A0A1J4KN34_9EUKA</name>
<keyword evidence="1" id="KW-0812">Transmembrane</keyword>